<feature type="signal peptide" evidence="3">
    <location>
        <begin position="1"/>
        <end position="24"/>
    </location>
</feature>
<keyword evidence="3" id="KW-0732">Signal</keyword>
<dbReference type="SUPFAM" id="SSF48208">
    <property type="entry name" value="Six-hairpin glycosidases"/>
    <property type="match status" value="1"/>
</dbReference>
<gene>
    <name evidence="5" type="ORF">SAMN05216283_106194</name>
</gene>
<protein>
    <submittedName>
        <fullName evidence="5">Glycosyl hydrolase 36 superfamily</fullName>
    </submittedName>
</protein>
<dbReference type="EMBL" id="FONW01000006">
    <property type="protein sequence ID" value="SFF44692.1"/>
    <property type="molecule type" value="Genomic_DNA"/>
</dbReference>
<keyword evidence="5" id="KW-0378">Hydrolase</keyword>
<sequence>MRLYKISTILLLAGLLLSSCSSKNKELADKILADQTMQEVDSMARQLMKNGFYAGSGYQMVWSRDLNTFIELSCEEYDQDVIRKNLLMFFHFQQANGELLDGYVPCEAFTWGDPNTYESETAPGHIGFKNTVETDQETSLIQAIYKYVVKTGDKTILAEEVAGKSAYERLKWSINYLLNERYAAKYGLITGATTFDWGDVQVEGGAVVDVDSLTHWSIDVYDNAMLAIALDNLAELTDDNSDKQRWKTMQEDLLVNIRKYLWDAENSKFIPHIYLDGSPFPDDFNENEIHYHGGTAVAIEAGVLTRDEIAAVLKHMVRNVEQSGAPSIGLTLYPTYPSDVLGKNVSAPYEYQNGGDWTWFGGRMIQQLIVNDMVDKAYELVQPMMNRVIKNKGFYEWYKIDGTPAGSGDFKGSAGVLGKSIELFNQWAEENK</sequence>
<evidence type="ECO:0000256" key="2">
    <source>
        <dbReference type="ARBA" id="ARBA00022679"/>
    </source>
</evidence>
<dbReference type="InterPro" id="IPR033432">
    <property type="entry name" value="GH94_catalytic"/>
</dbReference>
<dbReference type="STRING" id="655355.SAMN05216283_106194"/>
<evidence type="ECO:0000259" key="4">
    <source>
        <dbReference type="Pfam" id="PF17167"/>
    </source>
</evidence>
<proteinExistence type="predicted"/>
<dbReference type="Proteomes" id="UP000198964">
    <property type="component" value="Unassembled WGS sequence"/>
</dbReference>
<feature type="chain" id="PRO_5011555143" evidence="3">
    <location>
        <begin position="25"/>
        <end position="432"/>
    </location>
</feature>
<feature type="domain" description="Glycosyl hydrolase 94 catalytic" evidence="4">
    <location>
        <begin position="73"/>
        <end position="320"/>
    </location>
</feature>
<keyword evidence="6" id="KW-1185">Reference proteome</keyword>
<dbReference type="InterPro" id="IPR012341">
    <property type="entry name" value="6hp_glycosidase-like_sf"/>
</dbReference>
<keyword evidence="2" id="KW-0808">Transferase</keyword>
<evidence type="ECO:0000313" key="5">
    <source>
        <dbReference type="EMBL" id="SFF44692.1"/>
    </source>
</evidence>
<accession>A0A1I2IQK5</accession>
<evidence type="ECO:0000256" key="3">
    <source>
        <dbReference type="SAM" id="SignalP"/>
    </source>
</evidence>
<dbReference type="GO" id="GO:0016757">
    <property type="term" value="F:glycosyltransferase activity"/>
    <property type="evidence" value="ECO:0007669"/>
    <property type="project" value="UniProtKB-KW"/>
</dbReference>
<dbReference type="PROSITE" id="PS51257">
    <property type="entry name" value="PROKAR_LIPOPROTEIN"/>
    <property type="match status" value="1"/>
</dbReference>
<dbReference type="GO" id="GO:0005975">
    <property type="term" value="P:carbohydrate metabolic process"/>
    <property type="evidence" value="ECO:0007669"/>
    <property type="project" value="InterPro"/>
</dbReference>
<organism evidence="5 6">
    <name type="scientific">Sunxiuqinia elliptica</name>
    <dbReference type="NCBI Taxonomy" id="655355"/>
    <lineage>
        <taxon>Bacteria</taxon>
        <taxon>Pseudomonadati</taxon>
        <taxon>Bacteroidota</taxon>
        <taxon>Bacteroidia</taxon>
        <taxon>Marinilabiliales</taxon>
        <taxon>Prolixibacteraceae</taxon>
        <taxon>Sunxiuqinia</taxon>
    </lineage>
</organism>
<evidence type="ECO:0000256" key="1">
    <source>
        <dbReference type="ARBA" id="ARBA00022676"/>
    </source>
</evidence>
<name>A0A1I2IQK5_9BACT</name>
<dbReference type="Pfam" id="PF17167">
    <property type="entry name" value="Glyco_hydro_94"/>
    <property type="match status" value="1"/>
</dbReference>
<dbReference type="InterPro" id="IPR008928">
    <property type="entry name" value="6-hairpin_glycosidase_sf"/>
</dbReference>
<dbReference type="GO" id="GO:0016787">
    <property type="term" value="F:hydrolase activity"/>
    <property type="evidence" value="ECO:0007669"/>
    <property type="project" value="UniProtKB-KW"/>
</dbReference>
<dbReference type="RefSeq" id="WP_093920322.1">
    <property type="nucleotide sequence ID" value="NZ_FONW01000006.1"/>
</dbReference>
<dbReference type="AlphaFoldDB" id="A0A1I2IQK5"/>
<evidence type="ECO:0000313" key="6">
    <source>
        <dbReference type="Proteomes" id="UP000198964"/>
    </source>
</evidence>
<reference evidence="5 6" key="1">
    <citation type="submission" date="2016-10" db="EMBL/GenBank/DDBJ databases">
        <authorList>
            <person name="de Groot N.N."/>
        </authorList>
    </citation>
    <scope>NUCLEOTIDE SEQUENCE [LARGE SCALE GENOMIC DNA]</scope>
    <source>
        <strain evidence="5 6">CGMCC 1.9156</strain>
    </source>
</reference>
<keyword evidence="1" id="KW-0328">Glycosyltransferase</keyword>
<dbReference type="Gene3D" id="1.50.10.10">
    <property type="match status" value="1"/>
</dbReference>